<dbReference type="Gene3D" id="3.40.50.10540">
    <property type="entry name" value="Crotonobetainyl-coa:carnitine coa-transferase, domain 1"/>
    <property type="match status" value="1"/>
</dbReference>
<gene>
    <name evidence="1" type="ORF">A5683_17425</name>
</gene>
<keyword evidence="1" id="KW-0808">Transferase</keyword>
<dbReference type="GO" id="GO:0016740">
    <property type="term" value="F:transferase activity"/>
    <property type="evidence" value="ECO:0007669"/>
    <property type="project" value="UniProtKB-KW"/>
</dbReference>
<evidence type="ECO:0000313" key="2">
    <source>
        <dbReference type="Proteomes" id="UP000092389"/>
    </source>
</evidence>
<comment type="caution">
    <text evidence="1">The sequence shown here is derived from an EMBL/GenBank/DDBJ whole genome shotgun (WGS) entry which is preliminary data.</text>
</comment>
<dbReference type="InterPro" id="IPR003673">
    <property type="entry name" value="CoA-Trfase_fam_III"/>
</dbReference>
<sequence length="416" mass="44550">MQCTDKAQQIRRKAVTRPFEGVRVIEVAAWTFVPGAGAILADLGADVIKVEPPSGDPQRGLLNSINADTSLPNPFLQVPNRGKRSITLDLSCPAGIATLRHLVSTTDVFLTSYLPKVRAKLGIDPEDLRAGHERLIYVRGSGWGTKGPMADAGGFDAAAAWSAAGIQHKLTAPGAAAPAAQPAAFFDLQGSSAIAGAVAMALFRRERTGEGGVVDVSLLNTGMWTMSPDLAASAVGVSELPRTDRLEAPNPIVNSYRTADDRWLNLVCLQSDRFWTELCELIDRPELAKDERFCDAGSRFVNRAACIAELDQTFGSRTVQEWRQELAGFSGVWSAAVTFDEVRDSAQVAENGYLPTVAGTDDRPFRLVAPPYQFDGIPSVPAGPAPELGQHTEEVLLESGLDWDKIGALRDEGALG</sequence>
<dbReference type="InterPro" id="IPR050509">
    <property type="entry name" value="CoA-transferase_III"/>
</dbReference>
<evidence type="ECO:0000313" key="1">
    <source>
        <dbReference type="EMBL" id="OBH78036.1"/>
    </source>
</evidence>
<dbReference type="SUPFAM" id="SSF89796">
    <property type="entry name" value="CoA-transferase family III (CaiB/BaiF)"/>
    <property type="match status" value="1"/>
</dbReference>
<dbReference type="Proteomes" id="UP000092389">
    <property type="component" value="Unassembled WGS sequence"/>
</dbReference>
<dbReference type="Pfam" id="PF02515">
    <property type="entry name" value="CoA_transf_3"/>
    <property type="match status" value="1"/>
</dbReference>
<dbReference type="InterPro" id="IPR023606">
    <property type="entry name" value="CoA-Trfase_III_dom_1_sf"/>
</dbReference>
<dbReference type="AlphaFoldDB" id="A0A1A2TNS7"/>
<name>A0A1A2TNS7_MYCNT</name>
<proteinExistence type="predicted"/>
<dbReference type="PANTHER" id="PTHR48228:SF2">
    <property type="entry name" value="E-CINNAMOYL-COA:R-PHENYLLACTATE COA TRANSFERASE LARGE SUBUNIT"/>
    <property type="match status" value="1"/>
</dbReference>
<dbReference type="PANTHER" id="PTHR48228">
    <property type="entry name" value="SUCCINYL-COA--D-CITRAMALATE COA-TRANSFERASE"/>
    <property type="match status" value="1"/>
</dbReference>
<accession>A0A1A2TNS7</accession>
<protein>
    <submittedName>
        <fullName evidence="1">Formyl-CoA transferase</fullName>
    </submittedName>
</protein>
<dbReference type="Gene3D" id="3.30.1540.10">
    <property type="entry name" value="formyl-coa transferase, domain 3"/>
    <property type="match status" value="1"/>
</dbReference>
<organism evidence="1 2">
    <name type="scientific">Mycobacterium mantenii</name>
    <dbReference type="NCBI Taxonomy" id="560555"/>
    <lineage>
        <taxon>Bacteria</taxon>
        <taxon>Bacillati</taxon>
        <taxon>Actinomycetota</taxon>
        <taxon>Actinomycetes</taxon>
        <taxon>Mycobacteriales</taxon>
        <taxon>Mycobacteriaceae</taxon>
        <taxon>Mycobacterium</taxon>
        <taxon>Mycobacterium avium complex (MAC)</taxon>
    </lineage>
</organism>
<reference evidence="1 2" key="1">
    <citation type="submission" date="2016-06" db="EMBL/GenBank/DDBJ databases">
        <authorList>
            <person name="Kjaerup R.B."/>
            <person name="Dalgaard T.S."/>
            <person name="Juul-Madsen H.R."/>
        </authorList>
    </citation>
    <scope>NUCLEOTIDE SEQUENCE [LARGE SCALE GENOMIC DNA]</scope>
    <source>
        <strain evidence="1 2">E152</strain>
    </source>
</reference>
<dbReference type="InterPro" id="IPR044855">
    <property type="entry name" value="CoA-Trfase_III_dom3_sf"/>
</dbReference>
<dbReference type="EMBL" id="LZJU01000052">
    <property type="protein sequence ID" value="OBH78036.1"/>
    <property type="molecule type" value="Genomic_DNA"/>
</dbReference>